<dbReference type="EMBL" id="BK014735">
    <property type="protein sequence ID" value="DAD73397.1"/>
    <property type="molecule type" value="Genomic_DNA"/>
</dbReference>
<accession>A0A8S5LTP9</accession>
<protein>
    <submittedName>
        <fullName evidence="1">Uncharacterized protein</fullName>
    </submittedName>
</protein>
<proteinExistence type="predicted"/>
<organism evidence="1">
    <name type="scientific">Siphoviridae sp. ctKm44</name>
    <dbReference type="NCBI Taxonomy" id="2826245"/>
    <lineage>
        <taxon>Viruses</taxon>
        <taxon>Duplodnaviria</taxon>
        <taxon>Heunggongvirae</taxon>
        <taxon>Uroviricota</taxon>
        <taxon>Caudoviricetes</taxon>
    </lineage>
</organism>
<sequence>MLDQTFKFVFITYKEGHNGRFGTFSLVTDIQYHNNYIVIEYYGRPDSTDTHIIMTDTIEKIDVEDMRELDAKREWVEMNNAICGHNFTQMKFWPFEGKKSEIEIYPLYGGQDGGYLLYTNILGIERKWNHDIKGNELYIRLIDFGKYVGFHNIEKIIIVPEEDIKKFIIKRADHEDLEIKVNGGTYRDE</sequence>
<reference evidence="1" key="1">
    <citation type="journal article" date="2021" name="Proc. Natl. Acad. Sci. U.S.A.">
        <title>A Catalog of Tens of Thousands of Viruses from Human Metagenomes Reveals Hidden Associations with Chronic Diseases.</title>
        <authorList>
            <person name="Tisza M.J."/>
            <person name="Buck C.B."/>
        </authorList>
    </citation>
    <scope>NUCLEOTIDE SEQUENCE</scope>
    <source>
        <strain evidence="1">CtKm44</strain>
    </source>
</reference>
<name>A0A8S5LTP9_9CAUD</name>
<evidence type="ECO:0000313" key="1">
    <source>
        <dbReference type="EMBL" id="DAD73397.1"/>
    </source>
</evidence>